<dbReference type="AlphaFoldDB" id="A0AAV4PSH8"/>
<comment type="caution">
    <text evidence="1">The sequence shown here is derived from an EMBL/GenBank/DDBJ whole genome shotgun (WGS) entry which is preliminary data.</text>
</comment>
<proteinExistence type="predicted"/>
<sequence length="92" mass="9931">MLFRRNVNAGHSYANPNLYSAVEAGAFSFGEFALACSLLTNCHICILIWRSALPPIFLCAAGVACNRKCRLLRCAVLYDSSDVGSSVSSLKI</sequence>
<reference evidence="1 2" key="1">
    <citation type="submission" date="2021-06" db="EMBL/GenBank/DDBJ databases">
        <title>Caerostris extrusa draft genome.</title>
        <authorList>
            <person name="Kono N."/>
            <person name="Arakawa K."/>
        </authorList>
    </citation>
    <scope>NUCLEOTIDE SEQUENCE [LARGE SCALE GENOMIC DNA]</scope>
</reference>
<accession>A0AAV4PSH8</accession>
<evidence type="ECO:0000313" key="1">
    <source>
        <dbReference type="EMBL" id="GIX98801.1"/>
    </source>
</evidence>
<name>A0AAV4PSH8_CAEEX</name>
<gene>
    <name evidence="1" type="ORF">CEXT_771121</name>
</gene>
<keyword evidence="2" id="KW-1185">Reference proteome</keyword>
<evidence type="ECO:0000313" key="2">
    <source>
        <dbReference type="Proteomes" id="UP001054945"/>
    </source>
</evidence>
<dbReference type="EMBL" id="BPLR01004964">
    <property type="protein sequence ID" value="GIX98801.1"/>
    <property type="molecule type" value="Genomic_DNA"/>
</dbReference>
<protein>
    <submittedName>
        <fullName evidence="1">Uncharacterized protein</fullName>
    </submittedName>
</protein>
<organism evidence="1 2">
    <name type="scientific">Caerostris extrusa</name>
    <name type="common">Bark spider</name>
    <name type="synonym">Caerostris bankana</name>
    <dbReference type="NCBI Taxonomy" id="172846"/>
    <lineage>
        <taxon>Eukaryota</taxon>
        <taxon>Metazoa</taxon>
        <taxon>Ecdysozoa</taxon>
        <taxon>Arthropoda</taxon>
        <taxon>Chelicerata</taxon>
        <taxon>Arachnida</taxon>
        <taxon>Araneae</taxon>
        <taxon>Araneomorphae</taxon>
        <taxon>Entelegynae</taxon>
        <taxon>Araneoidea</taxon>
        <taxon>Araneidae</taxon>
        <taxon>Caerostris</taxon>
    </lineage>
</organism>
<dbReference type="Proteomes" id="UP001054945">
    <property type="component" value="Unassembled WGS sequence"/>
</dbReference>